<comment type="similarity">
    <text evidence="8">Belongs to the NAD kinase family.</text>
</comment>
<proteinExistence type="inferred from homology"/>
<accession>A0A662DGR0</accession>
<dbReference type="HAMAP" id="MF_00361">
    <property type="entry name" value="NAD_kinase"/>
    <property type="match status" value="1"/>
</dbReference>
<dbReference type="SUPFAM" id="SSF111331">
    <property type="entry name" value="NAD kinase/diacylglycerol kinase-like"/>
    <property type="match status" value="1"/>
</dbReference>
<dbReference type="FunFam" id="2.60.200.30:FF:000009">
    <property type="entry name" value="Poly(P)/ATP NAD kinase"/>
    <property type="match status" value="1"/>
</dbReference>
<comment type="catalytic activity">
    <reaction evidence="7 8">
        <text>NAD(+) + ATP = ADP + NADP(+) + H(+)</text>
        <dbReference type="Rhea" id="RHEA:18629"/>
        <dbReference type="ChEBI" id="CHEBI:15378"/>
        <dbReference type="ChEBI" id="CHEBI:30616"/>
        <dbReference type="ChEBI" id="CHEBI:57540"/>
        <dbReference type="ChEBI" id="CHEBI:58349"/>
        <dbReference type="ChEBI" id="CHEBI:456216"/>
        <dbReference type="EC" id="2.7.1.23"/>
    </reaction>
</comment>
<dbReference type="GO" id="GO:0005524">
    <property type="term" value="F:ATP binding"/>
    <property type="evidence" value="ECO:0007669"/>
    <property type="project" value="UniProtKB-KW"/>
</dbReference>
<keyword evidence="6 8" id="KW-0520">NAD</keyword>
<protein>
    <recommendedName>
        <fullName evidence="8">NAD kinase</fullName>
        <ecNumber evidence="8">2.7.1.23</ecNumber>
    </recommendedName>
    <alternativeName>
        <fullName evidence="8">ATP-dependent NAD kinase</fullName>
    </alternativeName>
</protein>
<dbReference type="InterPro" id="IPR002504">
    <property type="entry name" value="NADK"/>
</dbReference>
<keyword evidence="3 8" id="KW-0418">Kinase</keyword>
<evidence type="ECO:0000256" key="1">
    <source>
        <dbReference type="ARBA" id="ARBA00022679"/>
    </source>
</evidence>
<keyword evidence="5 8" id="KW-0521">NADP</keyword>
<evidence type="ECO:0000313" key="10">
    <source>
        <dbReference type="Proteomes" id="UP000280417"/>
    </source>
</evidence>
<dbReference type="GO" id="GO:0051287">
    <property type="term" value="F:NAD binding"/>
    <property type="evidence" value="ECO:0007669"/>
    <property type="project" value="UniProtKB-ARBA"/>
</dbReference>
<feature type="binding site" evidence="8">
    <location>
        <position position="173"/>
    </location>
    <ligand>
        <name>NAD(+)</name>
        <dbReference type="ChEBI" id="CHEBI:57540"/>
    </ligand>
</feature>
<dbReference type="GO" id="GO:0046872">
    <property type="term" value="F:metal ion binding"/>
    <property type="evidence" value="ECO:0007669"/>
    <property type="project" value="UniProtKB-UniRule"/>
</dbReference>
<evidence type="ECO:0000256" key="7">
    <source>
        <dbReference type="ARBA" id="ARBA00047925"/>
    </source>
</evidence>
<reference evidence="9 10" key="1">
    <citation type="submission" date="2018-06" db="EMBL/GenBank/DDBJ databases">
        <title>Extensive metabolic versatility and redundancy in microbially diverse, dynamic hydrothermal sediments.</title>
        <authorList>
            <person name="Dombrowski N."/>
            <person name="Teske A."/>
            <person name="Baker B.J."/>
        </authorList>
    </citation>
    <scope>NUCLEOTIDE SEQUENCE [LARGE SCALE GENOMIC DNA]</scope>
    <source>
        <strain evidence="9">B3_G15</strain>
    </source>
</reference>
<evidence type="ECO:0000256" key="8">
    <source>
        <dbReference type="HAMAP-Rule" id="MF_00361"/>
    </source>
</evidence>
<evidence type="ECO:0000256" key="2">
    <source>
        <dbReference type="ARBA" id="ARBA00022741"/>
    </source>
</evidence>
<dbReference type="Gene3D" id="2.60.200.30">
    <property type="entry name" value="Probable inorganic polyphosphate/atp-NAD kinase, domain 2"/>
    <property type="match status" value="1"/>
</dbReference>
<dbReference type="EMBL" id="QMQA01000033">
    <property type="protein sequence ID" value="RLE14685.1"/>
    <property type="molecule type" value="Genomic_DNA"/>
</dbReference>
<dbReference type="PANTHER" id="PTHR20275">
    <property type="entry name" value="NAD KINASE"/>
    <property type="match status" value="1"/>
</dbReference>
<evidence type="ECO:0000256" key="6">
    <source>
        <dbReference type="ARBA" id="ARBA00023027"/>
    </source>
</evidence>
<dbReference type="GO" id="GO:0005737">
    <property type="term" value="C:cytoplasm"/>
    <property type="evidence" value="ECO:0007669"/>
    <property type="project" value="UniProtKB-SubCell"/>
</dbReference>
<keyword evidence="2 8" id="KW-0547">Nucleotide-binding</keyword>
<dbReference type="GO" id="GO:0003951">
    <property type="term" value="F:NAD+ kinase activity"/>
    <property type="evidence" value="ECO:0007669"/>
    <property type="project" value="UniProtKB-UniRule"/>
</dbReference>
<feature type="binding site" evidence="8">
    <location>
        <begin position="143"/>
        <end position="144"/>
    </location>
    <ligand>
        <name>NAD(+)</name>
        <dbReference type="ChEBI" id="CHEBI:57540"/>
    </ligand>
</feature>
<evidence type="ECO:0000313" key="9">
    <source>
        <dbReference type="EMBL" id="RLE14685.1"/>
    </source>
</evidence>
<comment type="caution">
    <text evidence="9">The sequence shown here is derived from an EMBL/GenBank/DDBJ whole genome shotgun (WGS) entry which is preliminary data.</text>
</comment>
<dbReference type="AlphaFoldDB" id="A0A662DGR0"/>
<organism evidence="9 10">
    <name type="scientific">Aerophobetes bacterium</name>
    <dbReference type="NCBI Taxonomy" id="2030807"/>
    <lineage>
        <taxon>Bacteria</taxon>
        <taxon>Candidatus Aerophobota</taxon>
    </lineage>
</organism>
<comment type="function">
    <text evidence="8">Involved in the regulation of the intracellular balance of NAD and NADP, and is a key enzyme in the biosynthesis of NADP. Catalyzes specifically the phosphorylation on 2'-hydroxyl of the adenosine moiety of NAD to yield NADP.</text>
</comment>
<dbReference type="Gene3D" id="3.40.50.10330">
    <property type="entry name" value="Probable inorganic polyphosphate/atp-NAD kinase, domain 1"/>
    <property type="match status" value="1"/>
</dbReference>
<evidence type="ECO:0000256" key="3">
    <source>
        <dbReference type="ARBA" id="ARBA00022777"/>
    </source>
</evidence>
<comment type="caution">
    <text evidence="8">Lacks conserved residue(s) required for the propagation of feature annotation.</text>
</comment>
<dbReference type="GO" id="GO:0006741">
    <property type="term" value="P:NADP+ biosynthetic process"/>
    <property type="evidence" value="ECO:0007669"/>
    <property type="project" value="UniProtKB-UniRule"/>
</dbReference>
<dbReference type="InterPro" id="IPR016064">
    <property type="entry name" value="NAD/diacylglycerol_kinase_sf"/>
</dbReference>
<dbReference type="InterPro" id="IPR017438">
    <property type="entry name" value="ATP-NAD_kinase_N"/>
</dbReference>
<dbReference type="Pfam" id="PF20143">
    <property type="entry name" value="NAD_kinase_C"/>
    <property type="match status" value="1"/>
</dbReference>
<comment type="cofactor">
    <cofactor evidence="8">
        <name>a divalent metal cation</name>
        <dbReference type="ChEBI" id="CHEBI:60240"/>
    </cofactor>
</comment>
<feature type="active site" description="Proton acceptor" evidence="8">
    <location>
        <position position="69"/>
    </location>
</feature>
<comment type="subcellular location">
    <subcellularLocation>
        <location evidence="8">Cytoplasm</location>
    </subcellularLocation>
</comment>
<keyword evidence="1 8" id="KW-0808">Transferase</keyword>
<feature type="binding site" evidence="8">
    <location>
        <position position="154"/>
    </location>
    <ligand>
        <name>NAD(+)</name>
        <dbReference type="ChEBI" id="CHEBI:57540"/>
    </ligand>
</feature>
<evidence type="ECO:0000256" key="4">
    <source>
        <dbReference type="ARBA" id="ARBA00022840"/>
    </source>
</evidence>
<sequence>MIERVGITFNPGKKDILEKVESIVRWLKKRGVKVFVPEESKVSGYLARMLIPVEEIKKTAQLIVSLGGDGTLCKSAREFSPAGVPILGINLGGLGFLTEVPINKFEEGLKKTLSGNCTVEHRLMLQTRIIGKNFKSQNFIALNDVVISKSFVPRIVSLKTFVSGEFVTTYSADGLIVSTPTGSTAYSLSAGGPVVHPSLKVIILSPICAHTLAVRPLIVSEEEIIRIVPESPAEDIFITIDGQEAHPVRKQGEVEIEKSPYQARLIRLKERSFFEVLQTKLRWSGVTYK</sequence>
<dbReference type="GO" id="GO:0019674">
    <property type="term" value="P:NAD+ metabolic process"/>
    <property type="evidence" value="ECO:0007669"/>
    <property type="project" value="InterPro"/>
</dbReference>
<dbReference type="InterPro" id="IPR017437">
    <property type="entry name" value="ATP-NAD_kinase_PpnK-typ_C"/>
</dbReference>
<dbReference type="EC" id="2.7.1.23" evidence="8"/>
<dbReference type="Pfam" id="PF01513">
    <property type="entry name" value="NAD_kinase"/>
    <property type="match status" value="1"/>
</dbReference>
<dbReference type="PANTHER" id="PTHR20275:SF0">
    <property type="entry name" value="NAD KINASE"/>
    <property type="match status" value="1"/>
</dbReference>
<dbReference type="Proteomes" id="UP000280417">
    <property type="component" value="Unassembled WGS sequence"/>
</dbReference>
<gene>
    <name evidence="8" type="primary">nadK</name>
    <name evidence="9" type="ORF">DRJ04_01905</name>
</gene>
<feature type="binding site" evidence="8">
    <location>
        <position position="243"/>
    </location>
    <ligand>
        <name>NAD(+)</name>
        <dbReference type="ChEBI" id="CHEBI:57540"/>
    </ligand>
</feature>
<feature type="binding site" evidence="8">
    <location>
        <position position="74"/>
    </location>
    <ligand>
        <name>NAD(+)</name>
        <dbReference type="ChEBI" id="CHEBI:57540"/>
    </ligand>
</feature>
<name>A0A662DGR0_UNCAE</name>
<keyword evidence="8" id="KW-0963">Cytoplasm</keyword>
<evidence type="ECO:0000256" key="5">
    <source>
        <dbReference type="ARBA" id="ARBA00022857"/>
    </source>
</evidence>
<feature type="binding site" evidence="8">
    <location>
        <begin position="184"/>
        <end position="189"/>
    </location>
    <ligand>
        <name>NAD(+)</name>
        <dbReference type="ChEBI" id="CHEBI:57540"/>
    </ligand>
</feature>
<feature type="binding site" evidence="8">
    <location>
        <begin position="69"/>
        <end position="70"/>
    </location>
    <ligand>
        <name>NAD(+)</name>
        <dbReference type="ChEBI" id="CHEBI:57540"/>
    </ligand>
</feature>
<keyword evidence="4 8" id="KW-0067">ATP-binding</keyword>